<comment type="caution">
    <text evidence="2">The sequence shown here is derived from an EMBL/GenBank/DDBJ whole genome shotgun (WGS) entry which is preliminary data.</text>
</comment>
<sequence>MFDIAEDSAPSPDGYSSAFFKASWSVVGHEVSAAIGEFFRSGKILKQINATLLVLIPKVQMLSLVADYRPISCCNVIYKTITKIIVNRMQLVLDLLIDHSQNAFVPGRNISDNILLAQELLAGYNQTRLPPRCTIKVDLQKAYDSVEWDFLLEALKLFNFLLALLAGLSNVFQLPHSQSPLMDRSMIFFRVLEVFVRVIQCHHTSLFLSWKLGILFYDTEADIDSIQVIKDTLSEFAALSGLKVNPHKSQIILSKAVQQDKQQMIDVLGFQEGFLPVRYLGVPLISSRLKIADCKPLIDKLDSRIAGWSHLNLSFAGRAQLIQSVLSTLHSY</sequence>
<dbReference type="AlphaFoldDB" id="A0AAW2NXU7"/>
<evidence type="ECO:0000313" key="2">
    <source>
        <dbReference type="EMBL" id="KAL0347742.1"/>
    </source>
</evidence>
<accession>A0AAW2NXU7</accession>
<dbReference type="PANTHER" id="PTHR33116">
    <property type="entry name" value="REVERSE TRANSCRIPTASE ZINC-BINDING DOMAIN-CONTAINING PROTEIN-RELATED-RELATED"/>
    <property type="match status" value="1"/>
</dbReference>
<dbReference type="Pfam" id="PF00078">
    <property type="entry name" value="RVT_1"/>
    <property type="match status" value="1"/>
</dbReference>
<reference evidence="2" key="2">
    <citation type="journal article" date="2024" name="Plant">
        <title>Genomic evolution and insights into agronomic trait innovations of Sesamum species.</title>
        <authorList>
            <person name="Miao H."/>
            <person name="Wang L."/>
            <person name="Qu L."/>
            <person name="Liu H."/>
            <person name="Sun Y."/>
            <person name="Le M."/>
            <person name="Wang Q."/>
            <person name="Wei S."/>
            <person name="Zheng Y."/>
            <person name="Lin W."/>
            <person name="Duan Y."/>
            <person name="Cao H."/>
            <person name="Xiong S."/>
            <person name="Wang X."/>
            <person name="Wei L."/>
            <person name="Li C."/>
            <person name="Ma Q."/>
            <person name="Ju M."/>
            <person name="Zhao R."/>
            <person name="Li G."/>
            <person name="Mu C."/>
            <person name="Tian Q."/>
            <person name="Mei H."/>
            <person name="Zhang T."/>
            <person name="Gao T."/>
            <person name="Zhang H."/>
        </authorList>
    </citation>
    <scope>NUCLEOTIDE SEQUENCE</scope>
    <source>
        <strain evidence="2">KEN8</strain>
    </source>
</reference>
<reference evidence="2" key="1">
    <citation type="submission" date="2020-06" db="EMBL/GenBank/DDBJ databases">
        <authorList>
            <person name="Li T."/>
            <person name="Hu X."/>
            <person name="Zhang T."/>
            <person name="Song X."/>
            <person name="Zhang H."/>
            <person name="Dai N."/>
            <person name="Sheng W."/>
            <person name="Hou X."/>
            <person name="Wei L."/>
        </authorList>
    </citation>
    <scope>NUCLEOTIDE SEQUENCE</scope>
    <source>
        <strain evidence="2">KEN8</strain>
        <tissue evidence="2">Leaf</tissue>
    </source>
</reference>
<dbReference type="PANTHER" id="PTHR33116:SF78">
    <property type="entry name" value="OS12G0587133 PROTEIN"/>
    <property type="match status" value="1"/>
</dbReference>
<evidence type="ECO:0000259" key="1">
    <source>
        <dbReference type="Pfam" id="PF00078"/>
    </source>
</evidence>
<gene>
    <name evidence="2" type="ORF">Scaly_1790200</name>
</gene>
<name>A0AAW2NXU7_9LAMI</name>
<dbReference type="SUPFAM" id="SSF56672">
    <property type="entry name" value="DNA/RNA polymerases"/>
    <property type="match status" value="1"/>
</dbReference>
<dbReference type="InterPro" id="IPR000477">
    <property type="entry name" value="RT_dom"/>
</dbReference>
<dbReference type="InterPro" id="IPR043502">
    <property type="entry name" value="DNA/RNA_pol_sf"/>
</dbReference>
<dbReference type="EMBL" id="JACGWM010000010">
    <property type="protein sequence ID" value="KAL0347742.1"/>
    <property type="molecule type" value="Genomic_DNA"/>
</dbReference>
<protein>
    <recommendedName>
        <fullName evidence="1">Reverse transcriptase domain-containing protein</fullName>
    </recommendedName>
</protein>
<dbReference type="CDD" id="cd01650">
    <property type="entry name" value="RT_nLTR_like"/>
    <property type="match status" value="1"/>
</dbReference>
<feature type="domain" description="Reverse transcriptase" evidence="1">
    <location>
        <begin position="57"/>
        <end position="161"/>
    </location>
</feature>
<proteinExistence type="predicted"/>
<organism evidence="2">
    <name type="scientific">Sesamum calycinum</name>
    <dbReference type="NCBI Taxonomy" id="2727403"/>
    <lineage>
        <taxon>Eukaryota</taxon>
        <taxon>Viridiplantae</taxon>
        <taxon>Streptophyta</taxon>
        <taxon>Embryophyta</taxon>
        <taxon>Tracheophyta</taxon>
        <taxon>Spermatophyta</taxon>
        <taxon>Magnoliopsida</taxon>
        <taxon>eudicotyledons</taxon>
        <taxon>Gunneridae</taxon>
        <taxon>Pentapetalae</taxon>
        <taxon>asterids</taxon>
        <taxon>lamiids</taxon>
        <taxon>Lamiales</taxon>
        <taxon>Pedaliaceae</taxon>
        <taxon>Sesamum</taxon>
    </lineage>
</organism>